<dbReference type="InterPro" id="IPR007345">
    <property type="entry name" value="Polysacch_pyruvyl_Trfase"/>
</dbReference>
<dbReference type="STRING" id="1123392.GCA_000376425_01483"/>
<name>A0A106BJ47_THIDE</name>
<evidence type="ECO:0000313" key="3">
    <source>
        <dbReference type="Proteomes" id="UP000064243"/>
    </source>
</evidence>
<gene>
    <name evidence="2" type="ORF">ABW22_14105</name>
</gene>
<protein>
    <recommendedName>
        <fullName evidence="1">Polysaccharide pyruvyl transferase domain-containing protein</fullName>
    </recommendedName>
</protein>
<keyword evidence="3" id="KW-1185">Reference proteome</keyword>
<dbReference type="RefSeq" id="WP_059758600.1">
    <property type="nucleotide sequence ID" value="NZ_LDUG01000048.1"/>
</dbReference>
<proteinExistence type="predicted"/>
<dbReference type="OrthoDB" id="1425928at2"/>
<dbReference type="EMBL" id="LDUG01000048">
    <property type="protein sequence ID" value="KVW93431.1"/>
    <property type="molecule type" value="Genomic_DNA"/>
</dbReference>
<reference evidence="2 3" key="1">
    <citation type="journal article" date="2015" name="Appl. Environ. Microbiol.">
        <title>Aerobic and Anaerobic Thiosulfate Oxidation by a Cold-Adapted, Subglacial Chemoautotroph.</title>
        <authorList>
            <person name="Harrold Z.R."/>
            <person name="Skidmore M.L."/>
            <person name="Hamilton T.L."/>
            <person name="Desch L."/>
            <person name="Amada K."/>
            <person name="van Gelder W."/>
            <person name="Glover K."/>
            <person name="Roden E.E."/>
            <person name="Boyd E.S."/>
        </authorList>
    </citation>
    <scope>NUCLEOTIDE SEQUENCE [LARGE SCALE GENOMIC DNA]</scope>
    <source>
        <strain evidence="2 3">RG</strain>
    </source>
</reference>
<evidence type="ECO:0000259" key="1">
    <source>
        <dbReference type="Pfam" id="PF04230"/>
    </source>
</evidence>
<evidence type="ECO:0000313" key="2">
    <source>
        <dbReference type="EMBL" id="KVW93431.1"/>
    </source>
</evidence>
<dbReference type="PATRIC" id="fig|36861.3.peg.2645"/>
<organism evidence="2 3">
    <name type="scientific">Thiobacillus denitrificans</name>
    <dbReference type="NCBI Taxonomy" id="36861"/>
    <lineage>
        <taxon>Bacteria</taxon>
        <taxon>Pseudomonadati</taxon>
        <taxon>Pseudomonadota</taxon>
        <taxon>Betaproteobacteria</taxon>
        <taxon>Nitrosomonadales</taxon>
        <taxon>Thiobacillaceae</taxon>
        <taxon>Thiobacillus</taxon>
    </lineage>
</organism>
<dbReference type="AlphaFoldDB" id="A0A106BJ47"/>
<comment type="caution">
    <text evidence="2">The sequence shown here is derived from an EMBL/GenBank/DDBJ whole genome shotgun (WGS) entry which is preliminary data.</text>
</comment>
<dbReference type="Pfam" id="PF04230">
    <property type="entry name" value="PS_pyruv_trans"/>
    <property type="match status" value="1"/>
</dbReference>
<sequence length="397" mass="41755">MNAHSPPVLFGAFDRHNFGDLLFPHLLGALLPGRAFAYAGLVARDLRALGGHRVSALGGDLRPAGLIHVGGELLTCTAWQAAVILLDPAAAAAAVSRYGDDPAAAAAWATRQLGTSRSMPYVVGRDALAPRGKLIFNAVGGVEWGVLSAAERGEVKAALVQADWLSVRDHVTQAALRAEGIAAPLCPDPAVMVEQCFGEVIRRHQQQGAVKAVLGAFPRGYLACQFSADFADDASLDALAQGLSKVAAATGLGVALFCAGTAPWHDDPALAGKLLRRLSPGTARLFASLHLWDICALIAASRGVVSSSLHGRIVALAYGLPRVSLMPPQQGPRPDKRAAFAETWEPDAMPRSVAVDRVEPALMQALAVPADLLRENAASLRERYLQIQSQWAGLLPP</sequence>
<accession>A0A106BJ47</accession>
<feature type="domain" description="Polysaccharide pyruvyl transferase" evidence="1">
    <location>
        <begin position="127"/>
        <end position="324"/>
    </location>
</feature>
<dbReference type="Proteomes" id="UP000064243">
    <property type="component" value="Unassembled WGS sequence"/>
</dbReference>